<evidence type="ECO:0000256" key="1">
    <source>
        <dbReference type="ARBA" id="ARBA00010111"/>
    </source>
</evidence>
<keyword evidence="2 5" id="KW-0689">Ribosomal protein</keyword>
<reference evidence="7 8" key="1">
    <citation type="submission" date="2020-04" db="EMBL/GenBank/DDBJ databases">
        <title>Complete genome sequence of Spiroplasma platyhelix ATCC 51748, an insect isolate.</title>
        <authorList>
            <person name="Green E.A."/>
            <person name="Klassen J.L."/>
        </authorList>
    </citation>
    <scope>NUCLEOTIDE SEQUENCE [LARGE SCALE GENOMIC DNA]</scope>
    <source>
        <strain evidence="7 8">PALS-1</strain>
    </source>
</reference>
<dbReference type="FunFam" id="1.10.287.3980:FF:000001">
    <property type="entry name" value="Mitochondrial ribosomal protein L34"/>
    <property type="match status" value="1"/>
</dbReference>
<dbReference type="Pfam" id="PF00468">
    <property type="entry name" value="Ribosomal_L34"/>
    <property type="match status" value="1"/>
</dbReference>
<dbReference type="EMBL" id="JAAVVK010000002">
    <property type="protein sequence ID" value="NKE38555.1"/>
    <property type="molecule type" value="Genomic_DNA"/>
</dbReference>
<dbReference type="GO" id="GO:0003735">
    <property type="term" value="F:structural constituent of ribosome"/>
    <property type="evidence" value="ECO:0007669"/>
    <property type="project" value="InterPro"/>
</dbReference>
<comment type="caution">
    <text evidence="7">The sequence shown here is derived from an EMBL/GenBank/DDBJ whole genome shotgun (WGS) entry which is preliminary data.</text>
</comment>
<accession>A0A846TSS1</accession>
<dbReference type="HAMAP" id="MF_00391">
    <property type="entry name" value="Ribosomal_bL34"/>
    <property type="match status" value="1"/>
</dbReference>
<dbReference type="GO" id="GO:1990904">
    <property type="term" value="C:ribonucleoprotein complex"/>
    <property type="evidence" value="ECO:0007669"/>
    <property type="project" value="UniProtKB-KW"/>
</dbReference>
<evidence type="ECO:0000256" key="3">
    <source>
        <dbReference type="ARBA" id="ARBA00023274"/>
    </source>
</evidence>
<evidence type="ECO:0000313" key="8">
    <source>
        <dbReference type="Proteomes" id="UP000584587"/>
    </source>
</evidence>
<dbReference type="NCBIfam" id="TIGR01030">
    <property type="entry name" value="rpmH_bact"/>
    <property type="match status" value="1"/>
</dbReference>
<proteinExistence type="inferred from homology"/>
<dbReference type="GO" id="GO:0005840">
    <property type="term" value="C:ribosome"/>
    <property type="evidence" value="ECO:0007669"/>
    <property type="project" value="UniProtKB-KW"/>
</dbReference>
<evidence type="ECO:0000256" key="4">
    <source>
        <dbReference type="ARBA" id="ARBA00035177"/>
    </source>
</evidence>
<gene>
    <name evidence="5 7" type="primary">rpmH</name>
    <name evidence="7" type="ORF">HER12_02150</name>
</gene>
<evidence type="ECO:0000313" key="7">
    <source>
        <dbReference type="EMBL" id="NKE38555.1"/>
    </source>
</evidence>
<dbReference type="RefSeq" id="WP_168105035.1">
    <property type="nucleotide sequence ID" value="NZ_CP051215.1"/>
</dbReference>
<organism evidence="7 8">
    <name type="scientific">Spiroplasma platyhelix PALS-1</name>
    <dbReference type="NCBI Taxonomy" id="1276218"/>
    <lineage>
        <taxon>Bacteria</taxon>
        <taxon>Bacillati</taxon>
        <taxon>Mycoplasmatota</taxon>
        <taxon>Mollicutes</taxon>
        <taxon>Entomoplasmatales</taxon>
        <taxon>Spiroplasmataceae</taxon>
        <taxon>Spiroplasma</taxon>
    </lineage>
</organism>
<evidence type="ECO:0000256" key="6">
    <source>
        <dbReference type="SAM" id="MobiDB-lite"/>
    </source>
</evidence>
<dbReference type="Proteomes" id="UP000584587">
    <property type="component" value="Unassembled WGS sequence"/>
</dbReference>
<dbReference type="InterPro" id="IPR000271">
    <property type="entry name" value="Ribosomal_bL34"/>
</dbReference>
<protein>
    <recommendedName>
        <fullName evidence="4 5">Large ribosomal subunit protein bL34</fullName>
    </recommendedName>
</protein>
<feature type="compositionally biased region" description="Basic residues" evidence="6">
    <location>
        <begin position="32"/>
        <end position="44"/>
    </location>
</feature>
<name>A0A846TSS1_9MOLU</name>
<keyword evidence="3 5" id="KW-0687">Ribonucleoprotein</keyword>
<dbReference type="PANTHER" id="PTHR14503">
    <property type="entry name" value="MITOCHONDRIAL RIBOSOMAL PROTEIN 34 FAMILY MEMBER"/>
    <property type="match status" value="1"/>
</dbReference>
<comment type="similarity">
    <text evidence="1 5">Belongs to the bacterial ribosomal protein bL34 family.</text>
</comment>
<feature type="region of interest" description="Disordered" evidence="6">
    <location>
        <begin position="1"/>
        <end position="44"/>
    </location>
</feature>
<keyword evidence="8" id="KW-1185">Reference proteome</keyword>
<dbReference type="AlphaFoldDB" id="A0A846TSS1"/>
<evidence type="ECO:0000256" key="5">
    <source>
        <dbReference type="HAMAP-Rule" id="MF_00391"/>
    </source>
</evidence>
<evidence type="ECO:0000256" key="2">
    <source>
        <dbReference type="ARBA" id="ARBA00022980"/>
    </source>
</evidence>
<dbReference type="GO" id="GO:0006412">
    <property type="term" value="P:translation"/>
    <property type="evidence" value="ECO:0007669"/>
    <property type="project" value="UniProtKB-UniRule"/>
</dbReference>
<dbReference type="Gene3D" id="1.10.287.3980">
    <property type="match status" value="1"/>
</dbReference>
<sequence length="44" mass="5197">MKPTYNPSKIKHKRTHGFFARMSSPTGQNLISRRRRKGRKRLTA</sequence>
<dbReference type="PANTHER" id="PTHR14503:SF4">
    <property type="entry name" value="LARGE RIBOSOMAL SUBUNIT PROTEIN BL34M"/>
    <property type="match status" value="1"/>
</dbReference>